<dbReference type="OMA" id="PAYWILP"/>
<dbReference type="Pfam" id="PF09588">
    <property type="entry name" value="YqaJ"/>
    <property type="match status" value="1"/>
</dbReference>
<dbReference type="CDD" id="cd22343">
    <property type="entry name" value="PDDEXK_lambda_exonuclease-like"/>
    <property type="match status" value="1"/>
</dbReference>
<evidence type="ECO:0000313" key="4">
    <source>
        <dbReference type="Proteomes" id="UP000472267"/>
    </source>
</evidence>
<dbReference type="InterPro" id="IPR011335">
    <property type="entry name" value="Restrct_endonuc-II-like"/>
</dbReference>
<dbReference type="InterPro" id="IPR011604">
    <property type="entry name" value="PDDEXK-like_dom_sf"/>
</dbReference>
<protein>
    <recommendedName>
        <fullName evidence="2">YqaJ viral recombinase domain-containing protein</fullName>
    </recommendedName>
</protein>
<proteinExistence type="predicted"/>
<organism evidence="3 4">
    <name type="scientific">Salarias fasciatus</name>
    <name type="common">Jewelled blenny</name>
    <name type="synonym">Blennius fasciatus</name>
    <dbReference type="NCBI Taxonomy" id="181472"/>
    <lineage>
        <taxon>Eukaryota</taxon>
        <taxon>Metazoa</taxon>
        <taxon>Chordata</taxon>
        <taxon>Craniata</taxon>
        <taxon>Vertebrata</taxon>
        <taxon>Euteleostomi</taxon>
        <taxon>Actinopterygii</taxon>
        <taxon>Neopterygii</taxon>
        <taxon>Teleostei</taxon>
        <taxon>Neoteleostei</taxon>
        <taxon>Acanthomorphata</taxon>
        <taxon>Ovalentaria</taxon>
        <taxon>Blenniimorphae</taxon>
        <taxon>Blenniiformes</taxon>
        <taxon>Blennioidei</taxon>
        <taxon>Blenniidae</taxon>
        <taxon>Salariinae</taxon>
        <taxon>Salarias</taxon>
    </lineage>
</organism>
<evidence type="ECO:0000256" key="1">
    <source>
        <dbReference type="SAM" id="MobiDB-lite"/>
    </source>
</evidence>
<dbReference type="SUPFAM" id="SSF52980">
    <property type="entry name" value="Restriction endonuclease-like"/>
    <property type="match status" value="1"/>
</dbReference>
<dbReference type="Gene3D" id="3.90.320.10">
    <property type="match status" value="1"/>
</dbReference>
<dbReference type="PANTHER" id="PTHR47526:SF4">
    <property type="entry name" value="SWIM-TYPE DOMAIN-CONTAINING PROTEIN"/>
    <property type="match status" value="1"/>
</dbReference>
<dbReference type="InterPro" id="IPR019080">
    <property type="entry name" value="YqaJ_viral_recombinase"/>
</dbReference>
<accession>A0A672I0X1</accession>
<sequence>MKTVTDQPAYWILPTNVNKVNPSPGYDINYTSAASSRKSLDRLLDGETDIRPGLRTHSRKVSTPTPPPSHLEMKNFYADLHKANSKSAVLSVLPEYCEEFRDPVQPTPRLKSLVSLRDSKMDGCEHTVLEQHCKSLKSAVQVSVQQAKHIERCTRKQSKSALWFSARAGRITASNMHDVYSTNLKSPALSTVKNVCYPKNSCTTSDMLWGIKNEEKAMEAYIEKHSKQHNGQQVAKCGFFINPAFPEVGASPDGTVRCICCGNGCIEIKCPSKYKHSTIHDACLAGDSNFCLHIVDGEIQLKQGHPYFTQVQTQIFVTDSKYCDFIVWTPKDCAILRILPNPDFWEESILYLFLTAPMTLSTWILRLARDLVSSTSFASNCR</sequence>
<evidence type="ECO:0000313" key="3">
    <source>
        <dbReference type="Ensembl" id="ENSSFAP00005034877.1"/>
    </source>
</evidence>
<reference evidence="3" key="2">
    <citation type="submission" date="2025-08" db="UniProtKB">
        <authorList>
            <consortium name="Ensembl"/>
        </authorList>
    </citation>
    <scope>IDENTIFICATION</scope>
</reference>
<evidence type="ECO:0000259" key="2">
    <source>
        <dbReference type="Pfam" id="PF09588"/>
    </source>
</evidence>
<reference evidence="3" key="3">
    <citation type="submission" date="2025-09" db="UniProtKB">
        <authorList>
            <consortium name="Ensembl"/>
        </authorList>
    </citation>
    <scope>IDENTIFICATION</scope>
</reference>
<dbReference type="GO" id="GO:0006281">
    <property type="term" value="P:DNA repair"/>
    <property type="evidence" value="ECO:0007669"/>
    <property type="project" value="UniProtKB-ARBA"/>
</dbReference>
<feature type="region of interest" description="Disordered" evidence="1">
    <location>
        <begin position="48"/>
        <end position="68"/>
    </location>
</feature>
<dbReference type="InParanoid" id="A0A672I0X1"/>
<dbReference type="PANTHER" id="PTHR47526">
    <property type="entry name" value="ATP-DEPENDENT DNA HELICASE"/>
    <property type="match status" value="1"/>
</dbReference>
<dbReference type="Proteomes" id="UP000472267">
    <property type="component" value="Chromosome 2"/>
</dbReference>
<dbReference type="AlphaFoldDB" id="A0A672I0X1"/>
<dbReference type="Ensembl" id="ENSSFAT00005036184.1">
    <property type="protein sequence ID" value="ENSSFAP00005034877.1"/>
    <property type="gene ID" value="ENSSFAG00005017682.1"/>
</dbReference>
<reference evidence="3" key="1">
    <citation type="submission" date="2019-06" db="EMBL/GenBank/DDBJ databases">
        <authorList>
            <consortium name="Wellcome Sanger Institute Data Sharing"/>
        </authorList>
    </citation>
    <scope>NUCLEOTIDE SEQUENCE [LARGE SCALE GENOMIC DNA]</scope>
</reference>
<name>A0A672I0X1_SALFA</name>
<keyword evidence="4" id="KW-1185">Reference proteome</keyword>
<feature type="domain" description="YqaJ viral recombinase" evidence="2">
    <location>
        <begin position="163"/>
        <end position="319"/>
    </location>
</feature>